<organism evidence="1 2">
    <name type="scientific">Alligator mississippiensis</name>
    <name type="common">American alligator</name>
    <dbReference type="NCBI Taxonomy" id="8496"/>
    <lineage>
        <taxon>Eukaryota</taxon>
        <taxon>Metazoa</taxon>
        <taxon>Chordata</taxon>
        <taxon>Craniata</taxon>
        <taxon>Vertebrata</taxon>
        <taxon>Euteleostomi</taxon>
        <taxon>Archelosauria</taxon>
        <taxon>Archosauria</taxon>
        <taxon>Crocodylia</taxon>
        <taxon>Alligatoridae</taxon>
        <taxon>Alligatorinae</taxon>
        <taxon>Alligator</taxon>
    </lineage>
</organism>
<dbReference type="EMBL" id="AKHW03006853">
    <property type="protein sequence ID" value="KYO17813.1"/>
    <property type="molecule type" value="Genomic_DNA"/>
</dbReference>
<dbReference type="AlphaFoldDB" id="A0A151LZY7"/>
<evidence type="ECO:0000313" key="2">
    <source>
        <dbReference type="Proteomes" id="UP000050525"/>
    </source>
</evidence>
<name>A0A151LZY7_ALLMI</name>
<gene>
    <name evidence="1" type="ORF">Y1Q_0011485</name>
</gene>
<dbReference type="Proteomes" id="UP000050525">
    <property type="component" value="Unassembled WGS sequence"/>
</dbReference>
<accession>A0A151LZY7</accession>
<keyword evidence="2" id="KW-1185">Reference proteome</keyword>
<proteinExistence type="predicted"/>
<evidence type="ECO:0000313" key="1">
    <source>
        <dbReference type="EMBL" id="KYO17813.1"/>
    </source>
</evidence>
<protein>
    <submittedName>
        <fullName evidence="1">Uncharacterized protein</fullName>
    </submittedName>
</protein>
<reference evidence="1 2" key="1">
    <citation type="journal article" date="2012" name="Genome Biol.">
        <title>Sequencing three crocodilian genomes to illuminate the evolution of archosaurs and amniotes.</title>
        <authorList>
            <person name="St John J.A."/>
            <person name="Braun E.L."/>
            <person name="Isberg S.R."/>
            <person name="Miles L.G."/>
            <person name="Chong A.Y."/>
            <person name="Gongora J."/>
            <person name="Dalzell P."/>
            <person name="Moran C."/>
            <person name="Bed'hom B."/>
            <person name="Abzhanov A."/>
            <person name="Burgess S.C."/>
            <person name="Cooksey A.M."/>
            <person name="Castoe T.A."/>
            <person name="Crawford N.G."/>
            <person name="Densmore L.D."/>
            <person name="Drew J.C."/>
            <person name="Edwards S.V."/>
            <person name="Faircloth B.C."/>
            <person name="Fujita M.K."/>
            <person name="Greenwold M.J."/>
            <person name="Hoffmann F.G."/>
            <person name="Howard J.M."/>
            <person name="Iguchi T."/>
            <person name="Janes D.E."/>
            <person name="Khan S.Y."/>
            <person name="Kohno S."/>
            <person name="de Koning A.J."/>
            <person name="Lance S.L."/>
            <person name="McCarthy F.M."/>
            <person name="McCormack J.E."/>
            <person name="Merchant M.E."/>
            <person name="Peterson D.G."/>
            <person name="Pollock D.D."/>
            <person name="Pourmand N."/>
            <person name="Raney B.J."/>
            <person name="Roessler K.A."/>
            <person name="Sanford J.R."/>
            <person name="Sawyer R.H."/>
            <person name="Schmidt C.J."/>
            <person name="Triplett E.W."/>
            <person name="Tuberville T.D."/>
            <person name="Venegas-Anaya M."/>
            <person name="Howard J.T."/>
            <person name="Jarvis E.D."/>
            <person name="Guillette L.J.Jr."/>
            <person name="Glenn T.C."/>
            <person name="Green R.E."/>
            <person name="Ray D.A."/>
        </authorList>
    </citation>
    <scope>NUCLEOTIDE SEQUENCE [LARGE SCALE GENOMIC DNA]</scope>
    <source>
        <strain evidence="1">KSC_2009_1</strain>
    </source>
</reference>
<sequence>MSTCYYSHKSWCRSVGRTREELLLGHRWETKAARSHKGSLWHNCEWHLDPLNPVCHSRELRNYRKTEGFAGDRAQESLPNRDLSARLYKYWTASRPEGWEEPYPDRAARGCPGTALHCRRPQLVSPTATGDGSKRLTFTTQPMGNDLHTVSFVWTLIFNPSRKYALKK</sequence>
<comment type="caution">
    <text evidence="1">The sequence shown here is derived from an EMBL/GenBank/DDBJ whole genome shotgun (WGS) entry which is preliminary data.</text>
</comment>